<dbReference type="EnsemblProtists" id="EKX44788">
    <property type="protein sequence ID" value="EKX44788"/>
    <property type="gene ID" value="GUITHDRAFT_139413"/>
</dbReference>
<dbReference type="Gene3D" id="3.40.50.300">
    <property type="entry name" value="P-loop containing nucleotide triphosphate hydrolases"/>
    <property type="match status" value="1"/>
</dbReference>
<dbReference type="GO" id="GO:0009507">
    <property type="term" value="C:chloroplast"/>
    <property type="evidence" value="ECO:0007669"/>
    <property type="project" value="UniProtKB-SubCell"/>
</dbReference>
<evidence type="ECO:0000256" key="1">
    <source>
        <dbReference type="ARBA" id="ARBA00004229"/>
    </source>
</evidence>
<keyword evidence="3" id="KW-0175">Coiled coil</keyword>
<gene>
    <name evidence="4" type="ORF">GUITHDRAFT_139413</name>
</gene>
<evidence type="ECO:0000256" key="2">
    <source>
        <dbReference type="ARBA" id="ARBA00009625"/>
    </source>
</evidence>
<dbReference type="AlphaFoldDB" id="L1J8C7"/>
<keyword evidence="6" id="KW-1185">Reference proteome</keyword>
<evidence type="ECO:0008006" key="7">
    <source>
        <dbReference type="Google" id="ProtNLM"/>
    </source>
</evidence>
<accession>L1J8C7</accession>
<dbReference type="eggNOG" id="ENOG502QR2W">
    <property type="taxonomic scope" value="Eukaryota"/>
</dbReference>
<name>L1J8C7_GUITC</name>
<organism evidence="4">
    <name type="scientific">Guillardia theta (strain CCMP2712)</name>
    <name type="common">Cryptophyte</name>
    <dbReference type="NCBI Taxonomy" id="905079"/>
    <lineage>
        <taxon>Eukaryota</taxon>
        <taxon>Cryptophyceae</taxon>
        <taxon>Pyrenomonadales</taxon>
        <taxon>Geminigeraceae</taxon>
        <taxon>Guillardia</taxon>
    </lineage>
</organism>
<dbReference type="HOGENOM" id="CLU_043725_2_2_1"/>
<dbReference type="InterPro" id="IPR005129">
    <property type="entry name" value="GTPase_ArgK"/>
</dbReference>
<reference evidence="5" key="3">
    <citation type="submission" date="2016-03" db="UniProtKB">
        <authorList>
            <consortium name="EnsemblProtists"/>
        </authorList>
    </citation>
    <scope>IDENTIFICATION</scope>
</reference>
<dbReference type="OrthoDB" id="1476984at2759"/>
<comment type="subcellular location">
    <subcellularLocation>
        <location evidence="1">Plastid</location>
        <location evidence="1">Chloroplast</location>
    </subcellularLocation>
</comment>
<dbReference type="GO" id="GO:0005525">
    <property type="term" value="F:GTP binding"/>
    <property type="evidence" value="ECO:0007669"/>
    <property type="project" value="InterPro"/>
</dbReference>
<dbReference type="GeneID" id="17301495"/>
<dbReference type="RefSeq" id="XP_005831768.1">
    <property type="nucleotide sequence ID" value="XM_005831711.1"/>
</dbReference>
<sequence length="336" mass="37218">MAQDIIDHNRFVLSRVITMIESNKEEHRQKGSEVGYPDIAFWAIPDMRMKILDVALKVMKQRNYRNPARSSIRLGISGPPGVGKSTVAVIAVDPSSQISRGSILGDKTRMNDLAAHPNAYIRPCATGGSLGGLSQHTDEVVLLCETAGFDVILIETVGVGQSEVLVSEVADMFILLLPPVGGDELQGIKRGIMEAADLIVINKADGDLKLLAKKAQSECRSALQFLRGGAGHKWWKSDVLTCSAQTKEGVNDIMSSIETYWKLGDESGDLRLRRGKQRASWMWRKSKEDIVKMLEDCELVTKRAEELEVELRQSEKTPRWAAKELVKVFMKTGKDL</sequence>
<dbReference type="STRING" id="905079.L1J8C7"/>
<dbReference type="OMA" id="QARYWFG"/>
<dbReference type="PANTHER" id="PTHR23408:SF3">
    <property type="entry name" value="METHYLMALONIC ACIDURIA TYPE A PROTEIN, MITOCHONDRIAL"/>
    <property type="match status" value="1"/>
</dbReference>
<dbReference type="KEGG" id="gtt:GUITHDRAFT_139413"/>
<protein>
    <recommendedName>
        <fullName evidence="7">AAA+ ATPase domain-containing protein</fullName>
    </recommendedName>
</protein>
<feature type="coiled-coil region" evidence="3">
    <location>
        <begin position="290"/>
        <end position="317"/>
    </location>
</feature>
<dbReference type="NCBIfam" id="TIGR00750">
    <property type="entry name" value="lao"/>
    <property type="match status" value="1"/>
</dbReference>
<dbReference type="EMBL" id="JH993002">
    <property type="protein sequence ID" value="EKX44788.1"/>
    <property type="molecule type" value="Genomic_DNA"/>
</dbReference>
<evidence type="ECO:0000313" key="5">
    <source>
        <dbReference type="EnsemblProtists" id="EKX44788"/>
    </source>
</evidence>
<dbReference type="Pfam" id="PF03308">
    <property type="entry name" value="MeaB"/>
    <property type="match status" value="1"/>
</dbReference>
<dbReference type="Gene3D" id="1.20.5.170">
    <property type="match status" value="1"/>
</dbReference>
<reference evidence="6" key="2">
    <citation type="submission" date="2012-11" db="EMBL/GenBank/DDBJ databases">
        <authorList>
            <person name="Kuo A."/>
            <person name="Curtis B.A."/>
            <person name="Tanifuji G."/>
            <person name="Burki F."/>
            <person name="Gruber A."/>
            <person name="Irimia M."/>
            <person name="Maruyama S."/>
            <person name="Arias M.C."/>
            <person name="Ball S.G."/>
            <person name="Gile G.H."/>
            <person name="Hirakawa Y."/>
            <person name="Hopkins J.F."/>
            <person name="Rensing S.A."/>
            <person name="Schmutz J."/>
            <person name="Symeonidi A."/>
            <person name="Elias M."/>
            <person name="Eveleigh R.J."/>
            <person name="Herman E.K."/>
            <person name="Klute M.J."/>
            <person name="Nakayama T."/>
            <person name="Obornik M."/>
            <person name="Reyes-Prieto A."/>
            <person name="Armbrust E.V."/>
            <person name="Aves S.J."/>
            <person name="Beiko R.G."/>
            <person name="Coutinho P."/>
            <person name="Dacks J.B."/>
            <person name="Durnford D.G."/>
            <person name="Fast N.M."/>
            <person name="Green B.R."/>
            <person name="Grisdale C."/>
            <person name="Hempe F."/>
            <person name="Henrissat B."/>
            <person name="Hoppner M.P."/>
            <person name="Ishida K.-I."/>
            <person name="Kim E."/>
            <person name="Koreny L."/>
            <person name="Kroth P.G."/>
            <person name="Liu Y."/>
            <person name="Malik S.-B."/>
            <person name="Maier U.G."/>
            <person name="McRose D."/>
            <person name="Mock T."/>
            <person name="Neilson J.A."/>
            <person name="Onodera N.T."/>
            <person name="Poole A.M."/>
            <person name="Pritham E.J."/>
            <person name="Richards T.A."/>
            <person name="Rocap G."/>
            <person name="Roy S.W."/>
            <person name="Sarai C."/>
            <person name="Schaack S."/>
            <person name="Shirato S."/>
            <person name="Slamovits C.H."/>
            <person name="Spencer D.F."/>
            <person name="Suzuki S."/>
            <person name="Worden A.Z."/>
            <person name="Zauner S."/>
            <person name="Barry K."/>
            <person name="Bell C."/>
            <person name="Bharti A.K."/>
            <person name="Crow J.A."/>
            <person name="Grimwood J."/>
            <person name="Kramer R."/>
            <person name="Lindquist E."/>
            <person name="Lucas S."/>
            <person name="Salamov A."/>
            <person name="McFadden G.I."/>
            <person name="Lane C.E."/>
            <person name="Keeling P.J."/>
            <person name="Gray M.W."/>
            <person name="Grigoriev I.V."/>
            <person name="Archibald J.M."/>
        </authorList>
    </citation>
    <scope>NUCLEOTIDE SEQUENCE</scope>
    <source>
        <strain evidence="6">CCMP2712</strain>
    </source>
</reference>
<dbReference type="PaxDb" id="55529-EKX44788"/>
<dbReference type="SUPFAM" id="SSF52540">
    <property type="entry name" value="P-loop containing nucleoside triphosphate hydrolases"/>
    <property type="match status" value="1"/>
</dbReference>
<dbReference type="GO" id="GO:0003924">
    <property type="term" value="F:GTPase activity"/>
    <property type="evidence" value="ECO:0007669"/>
    <property type="project" value="InterPro"/>
</dbReference>
<dbReference type="CDD" id="cd03114">
    <property type="entry name" value="MMAA-like"/>
    <property type="match status" value="1"/>
</dbReference>
<dbReference type="InterPro" id="IPR027417">
    <property type="entry name" value="P-loop_NTPase"/>
</dbReference>
<dbReference type="Gene3D" id="1.10.287.130">
    <property type="match status" value="1"/>
</dbReference>
<evidence type="ECO:0000313" key="4">
    <source>
        <dbReference type="EMBL" id="EKX44788.1"/>
    </source>
</evidence>
<reference evidence="4 6" key="1">
    <citation type="journal article" date="2012" name="Nature">
        <title>Algal genomes reveal evolutionary mosaicism and the fate of nucleomorphs.</title>
        <authorList>
            <consortium name="DOE Joint Genome Institute"/>
            <person name="Curtis B.A."/>
            <person name="Tanifuji G."/>
            <person name="Burki F."/>
            <person name="Gruber A."/>
            <person name="Irimia M."/>
            <person name="Maruyama S."/>
            <person name="Arias M.C."/>
            <person name="Ball S.G."/>
            <person name="Gile G.H."/>
            <person name="Hirakawa Y."/>
            <person name="Hopkins J.F."/>
            <person name="Kuo A."/>
            <person name="Rensing S.A."/>
            <person name="Schmutz J."/>
            <person name="Symeonidi A."/>
            <person name="Elias M."/>
            <person name="Eveleigh R.J."/>
            <person name="Herman E.K."/>
            <person name="Klute M.J."/>
            <person name="Nakayama T."/>
            <person name="Obornik M."/>
            <person name="Reyes-Prieto A."/>
            <person name="Armbrust E.V."/>
            <person name="Aves S.J."/>
            <person name="Beiko R.G."/>
            <person name="Coutinho P."/>
            <person name="Dacks J.B."/>
            <person name="Durnford D.G."/>
            <person name="Fast N.M."/>
            <person name="Green B.R."/>
            <person name="Grisdale C.J."/>
            <person name="Hempel F."/>
            <person name="Henrissat B."/>
            <person name="Hoppner M.P."/>
            <person name="Ishida K."/>
            <person name="Kim E."/>
            <person name="Koreny L."/>
            <person name="Kroth P.G."/>
            <person name="Liu Y."/>
            <person name="Malik S.B."/>
            <person name="Maier U.G."/>
            <person name="McRose D."/>
            <person name="Mock T."/>
            <person name="Neilson J.A."/>
            <person name="Onodera N.T."/>
            <person name="Poole A.M."/>
            <person name="Pritham E.J."/>
            <person name="Richards T.A."/>
            <person name="Rocap G."/>
            <person name="Roy S.W."/>
            <person name="Sarai C."/>
            <person name="Schaack S."/>
            <person name="Shirato S."/>
            <person name="Slamovits C.H."/>
            <person name="Spencer D.F."/>
            <person name="Suzuki S."/>
            <person name="Worden A.Z."/>
            <person name="Zauner S."/>
            <person name="Barry K."/>
            <person name="Bell C."/>
            <person name="Bharti A.K."/>
            <person name="Crow J.A."/>
            <person name="Grimwood J."/>
            <person name="Kramer R."/>
            <person name="Lindquist E."/>
            <person name="Lucas S."/>
            <person name="Salamov A."/>
            <person name="McFadden G.I."/>
            <person name="Lane C.E."/>
            <person name="Keeling P.J."/>
            <person name="Gray M.W."/>
            <person name="Grigoriev I.V."/>
            <person name="Archibald J.M."/>
        </authorList>
    </citation>
    <scope>NUCLEOTIDE SEQUENCE</scope>
    <source>
        <strain evidence="4 6">CCMP2712</strain>
    </source>
</reference>
<dbReference type="PANTHER" id="PTHR23408">
    <property type="entry name" value="METHYLMALONYL-COA MUTASE"/>
    <property type="match status" value="1"/>
</dbReference>
<comment type="similarity">
    <text evidence="2">Belongs to the SIMIBI class G3E GTPase family. ArgK/MeaB subfamily.</text>
</comment>
<dbReference type="Proteomes" id="UP000011087">
    <property type="component" value="Unassembled WGS sequence"/>
</dbReference>
<evidence type="ECO:0000313" key="6">
    <source>
        <dbReference type="Proteomes" id="UP000011087"/>
    </source>
</evidence>
<evidence type="ECO:0000256" key="3">
    <source>
        <dbReference type="SAM" id="Coils"/>
    </source>
</evidence>
<proteinExistence type="inferred from homology"/>